<sequence length="62" mass="7350">MTSLLSEAAAQSSGLNLKGFVIVAIVFALVYPVQKRLRHWVSQRRRERWREEEQRRDPRDGR</sequence>
<keyword evidence="2" id="KW-0812">Transmembrane</keyword>
<comment type="caution">
    <text evidence="3">The sequence shown here is derived from an EMBL/GenBank/DDBJ whole genome shotgun (WGS) entry which is preliminary data.</text>
</comment>
<evidence type="ECO:0000256" key="2">
    <source>
        <dbReference type="SAM" id="Phobius"/>
    </source>
</evidence>
<feature type="transmembrane region" description="Helical" evidence="2">
    <location>
        <begin position="15"/>
        <end position="33"/>
    </location>
</feature>
<evidence type="ECO:0000313" key="4">
    <source>
        <dbReference type="Proteomes" id="UP000019494"/>
    </source>
</evidence>
<proteinExistence type="predicted"/>
<evidence type="ECO:0000313" key="3">
    <source>
        <dbReference type="EMBL" id="EWT05081.1"/>
    </source>
</evidence>
<reference evidence="4" key="1">
    <citation type="submission" date="2013-08" db="EMBL/GenBank/DDBJ databases">
        <title>Intrasporangium oryzae NRRL B-24470.</title>
        <authorList>
            <person name="Liu H."/>
            <person name="Wang G."/>
        </authorList>
    </citation>
    <scope>NUCLEOTIDE SEQUENCE [LARGE SCALE GENOMIC DNA]</scope>
    <source>
        <strain evidence="4">Q5-1</strain>
    </source>
</reference>
<gene>
    <name evidence="3" type="ORF">N864_07385</name>
</gene>
<feature type="region of interest" description="Disordered" evidence="1">
    <location>
        <begin position="41"/>
        <end position="62"/>
    </location>
</feature>
<evidence type="ECO:0000256" key="1">
    <source>
        <dbReference type="SAM" id="MobiDB-lite"/>
    </source>
</evidence>
<dbReference type="AlphaFoldDB" id="W9GFU2"/>
<protein>
    <submittedName>
        <fullName evidence="3">Uncharacterized protein</fullName>
    </submittedName>
</protein>
<organism evidence="3 4">
    <name type="scientific">Intrasporangium chromatireducens Q5-1</name>
    <dbReference type="NCBI Taxonomy" id="584657"/>
    <lineage>
        <taxon>Bacteria</taxon>
        <taxon>Bacillati</taxon>
        <taxon>Actinomycetota</taxon>
        <taxon>Actinomycetes</taxon>
        <taxon>Micrococcales</taxon>
        <taxon>Intrasporangiaceae</taxon>
        <taxon>Intrasporangium</taxon>
    </lineage>
</organism>
<keyword evidence="2" id="KW-1133">Transmembrane helix</keyword>
<feature type="compositionally biased region" description="Basic and acidic residues" evidence="1">
    <location>
        <begin position="48"/>
        <end position="62"/>
    </location>
</feature>
<keyword evidence="2" id="KW-0472">Membrane</keyword>
<accession>W9GFU2</accession>
<keyword evidence="4" id="KW-1185">Reference proteome</keyword>
<name>W9GFU2_9MICO</name>
<dbReference type="Proteomes" id="UP000019494">
    <property type="component" value="Unassembled WGS sequence"/>
</dbReference>
<dbReference type="EMBL" id="AWQS01000149">
    <property type="protein sequence ID" value="EWT05081.1"/>
    <property type="molecule type" value="Genomic_DNA"/>
</dbReference>